<dbReference type="Pfam" id="PF09136">
    <property type="entry name" value="Glucodextran_B"/>
    <property type="match status" value="1"/>
</dbReference>
<dbReference type="PROSITE" id="PS00138">
    <property type="entry name" value="SUBTILASE_SER"/>
    <property type="match status" value="1"/>
</dbReference>
<feature type="active site" description="Charge relay system" evidence="5">
    <location>
        <position position="486"/>
    </location>
</feature>
<dbReference type="InterPro" id="IPR022409">
    <property type="entry name" value="PKD/Chitinase_dom"/>
</dbReference>
<evidence type="ECO:0000256" key="1">
    <source>
        <dbReference type="ARBA" id="ARBA00011073"/>
    </source>
</evidence>
<dbReference type="PROSITE" id="PS51892">
    <property type="entry name" value="SUBTILASE"/>
    <property type="match status" value="1"/>
</dbReference>
<dbReference type="InterPro" id="IPR003961">
    <property type="entry name" value="FN3_dom"/>
</dbReference>
<keyword evidence="2 5" id="KW-0645">Protease</keyword>
<dbReference type="InterPro" id="IPR035986">
    <property type="entry name" value="PKD_dom_sf"/>
</dbReference>
<feature type="domain" description="Fibronectin type-III" evidence="9">
    <location>
        <begin position="833"/>
        <end position="928"/>
    </location>
</feature>
<dbReference type="Pfam" id="PF00082">
    <property type="entry name" value="Peptidase_S8"/>
    <property type="match status" value="1"/>
</dbReference>
<dbReference type="Proteomes" id="UP001580407">
    <property type="component" value="Unassembled WGS sequence"/>
</dbReference>
<keyword evidence="7" id="KW-0732">Signal</keyword>
<dbReference type="Gene3D" id="2.60.40.10">
    <property type="entry name" value="Immunoglobulins"/>
    <property type="match status" value="4"/>
</dbReference>
<dbReference type="InterPro" id="IPR036852">
    <property type="entry name" value="Peptidase_S8/S53_dom_sf"/>
</dbReference>
<dbReference type="CDD" id="cd00146">
    <property type="entry name" value="PKD"/>
    <property type="match status" value="1"/>
</dbReference>
<keyword evidence="4 5" id="KW-0720">Serine protease</keyword>
<name>A0ABV5BGZ8_9BACL</name>
<evidence type="ECO:0000256" key="3">
    <source>
        <dbReference type="ARBA" id="ARBA00022801"/>
    </source>
</evidence>
<dbReference type="SUPFAM" id="SSF49265">
    <property type="entry name" value="Fibronectin type III"/>
    <property type="match status" value="1"/>
</dbReference>
<feature type="signal peptide" evidence="7">
    <location>
        <begin position="1"/>
        <end position="29"/>
    </location>
</feature>
<gene>
    <name evidence="10" type="ORF">ACE3NQ_28650</name>
</gene>
<evidence type="ECO:0000313" key="10">
    <source>
        <dbReference type="EMBL" id="MFB5684885.1"/>
    </source>
</evidence>
<dbReference type="InterPro" id="IPR010259">
    <property type="entry name" value="S8pro/Inhibitor_I9"/>
</dbReference>
<dbReference type="SUPFAM" id="SSF49899">
    <property type="entry name" value="Concanavalin A-like lectins/glucanases"/>
    <property type="match status" value="2"/>
</dbReference>
<dbReference type="PROSITE" id="PS50853">
    <property type="entry name" value="FN3"/>
    <property type="match status" value="1"/>
</dbReference>
<accession>A0ABV5BGZ8</accession>
<feature type="region of interest" description="Disordered" evidence="6">
    <location>
        <begin position="182"/>
        <end position="206"/>
    </location>
</feature>
<evidence type="ECO:0000256" key="7">
    <source>
        <dbReference type="SAM" id="SignalP"/>
    </source>
</evidence>
<feature type="chain" id="PRO_5046633259" evidence="7">
    <location>
        <begin position="30"/>
        <end position="1828"/>
    </location>
</feature>
<dbReference type="SMART" id="SM00089">
    <property type="entry name" value="PKD"/>
    <property type="match status" value="1"/>
</dbReference>
<dbReference type="PROSITE" id="PS50093">
    <property type="entry name" value="PKD"/>
    <property type="match status" value="1"/>
</dbReference>
<dbReference type="Pfam" id="PF05922">
    <property type="entry name" value="Inhibitor_I9"/>
    <property type="match status" value="1"/>
</dbReference>
<dbReference type="Gene3D" id="3.40.50.200">
    <property type="entry name" value="Peptidase S8/S53 domain"/>
    <property type="match status" value="1"/>
</dbReference>
<keyword evidence="11" id="KW-1185">Reference proteome</keyword>
<comment type="caution">
    <text evidence="10">The sequence shown here is derived from an EMBL/GenBank/DDBJ whole genome shotgun (WGS) entry which is preliminary data.</text>
</comment>
<feature type="domain" description="PKD" evidence="8">
    <location>
        <begin position="1746"/>
        <end position="1828"/>
    </location>
</feature>
<proteinExistence type="inferred from homology"/>
<dbReference type="EMBL" id="JBHILM010000050">
    <property type="protein sequence ID" value="MFB5684885.1"/>
    <property type="molecule type" value="Genomic_DNA"/>
</dbReference>
<protein>
    <submittedName>
        <fullName evidence="10">S8 family serine peptidase</fullName>
    </submittedName>
</protein>
<dbReference type="Pfam" id="PF18911">
    <property type="entry name" value="PKD_4"/>
    <property type="match status" value="1"/>
</dbReference>
<dbReference type="InterPro" id="IPR000209">
    <property type="entry name" value="Peptidase_S8/S53_dom"/>
</dbReference>
<feature type="active site" description="Charge relay system" evidence="5">
    <location>
        <position position="262"/>
    </location>
</feature>
<evidence type="ECO:0000256" key="4">
    <source>
        <dbReference type="ARBA" id="ARBA00022825"/>
    </source>
</evidence>
<dbReference type="SUPFAM" id="SSF49299">
    <property type="entry name" value="PKD domain"/>
    <property type="match status" value="1"/>
</dbReference>
<dbReference type="InterPro" id="IPR036116">
    <property type="entry name" value="FN3_sf"/>
</dbReference>
<dbReference type="InterPro" id="IPR051048">
    <property type="entry name" value="Peptidase_S8/S53_subtilisin"/>
</dbReference>
<dbReference type="SUPFAM" id="SSF52743">
    <property type="entry name" value="Subtilisin-like"/>
    <property type="match status" value="1"/>
</dbReference>
<dbReference type="Pfam" id="PF20773">
    <property type="entry name" value="InhA-like_MAM"/>
    <property type="match status" value="2"/>
</dbReference>
<sequence length="1828" mass="195460">MFKFRKRNKPFTVGMAILMTFTLIQPAYAETPASPYLSMKTGSSAAAAEPKVAPKLTQQFKDDKFVTYLVKMKEQTDTAAVSQKALQRSTLARETPSAAKLSVRSSVVSSLRETASRTQYGLEEFLQEEQTKGSVQEYKSFFIVNSMAVTSTKEVMEQIALQPEVDKILPNETRYLHAPSPGAVEIKDETTAAEADTKGTAGSAEAAPAVLDEDRISAADSTGAVTTEVDPETVEWNIAQINAPEVWEKGIDGTGIVVANMDTGVELSHPALSSKWRGYDASGNIADPELSWFDPHSGADLPADTNGHGTHTMGTMVGAEENGQNHIGVAPGAKWIAVRIFNPSTSDAIILEGGQWLLAPVDSEGNLHPEMAPDVINNSWGGGPGIDEWFRPIVQAWRDAQIFPEFSAGNVDLDRGIEGGPGSVANPANYPESFATGATDIDENLADFSLQGPSPYGEIKPEVSAPGVNIRSSVPGGRYALNSGTSMAGPHTTALAALLLQANHSLTVDDLEGIIMNSALPRTDSQFPSAPNNGYGYGIINALNAVSSVADELGSVSGRVVTGGDDLEEPVLQHTPVAAAYKGVDIPITAQVTDNIGVTAVELYAKTSGTEHYVYVPMERAAGDSKDGTYVGTIPQFLVETEGVDYYIRVNDYGNNGFSSPVYQVPVSSGVIPGYVQDFEADVQGFNSGGQNSTWAWGEPESGPESAYSGDKVFATNLNGTYKANANAYLAAPPIDLTGSSEGALLSFKQWYDLEQNKDEVTLYIASDDSDYAFEPVTAFTGSSGGWVTQYVDLQPYAGQHVYIMFNLTSDTSVQRAGWYLDDFSVQLPDDTPPSPPEGLTAESDPIGNVKLDWTAPADEDVKQYSVLRSTYDNNDYEQIGTTSGLTFTDALSVGAATYYYAVAAEDYSGNLSDLSNEAVVSVRVPPTFYSDSFDGPSDSGWTHSGTRDEWERGIPAFGPASAASEPNVWGTDLDSNYENSADFSLYSPIVDLTGVDNAVLFFNHWFELETGYDHGYVEISNDDGQSWSVLGQFSDSNRGKQWSPVYYNLDEYTGSEVKFRFRVETDSSVVRAGWYIDDFRVVGTPADIEDTESITFERSSDKEKVDDIAPFFKISVTSSTDFKQSQTKAPAEENGGISLQSLPASATVTVLETQRSVKTDSATGRYSLLHASGDYTLKAEAYGYYPQTKQVTILNEAPTRVNFSLEEIPEGFIRGVITNEVTGEPIAGATVTVLEDANVAPARTEADGSFALDVLEGSYTLAISAHDYFSTSFTVDVPGGETVDASAALKPFIGYAGEIAYDDGTPENAHSFNAANNAWAVRMTPETDTVQVTGASFRFWDTSWPIPGGTAFQYAVYDASGEEGSPGRLLAGPYDGTALRNGEWTTVDIPDPVIVEGDFYIVYIQTLAGLSAPGLATDENGPNALRSWYRVSGSWSPAPEDDGNYMIRAIVQNAVPVPVISTPVTDTYTNEAQLTVTGTSPADGVEIQLFNDDEPAGTAVVENKQFSLPVELHPGANALTVQAAVYGGGTTDRSEPVVITLDQEAPVVTISSPEDGEQTNAGDFTVAGTVIDEHPGVVTVNGSEVSIDSDGSFSHRILLDSGENTLTVEAADLAGNITTVTRTIVVNRSLPEIGNLLPAEDVHITSGETVTVSFDSAPGLDASFHIELPLSISSTGRTGIPLTETTAGHYEGSYTTPDSLVLDGGVIVITVRDRAGNETEIEAPGKLYVAGAGEEEPEEPSVNKKPVASFVLPASAARKERVQFDASASYDEDGKIVRYRWNFGDGDTASGVTAKHKFDRRGTFQVELTVTDDQGATSSTVQQITIQ</sequence>
<evidence type="ECO:0000256" key="6">
    <source>
        <dbReference type="SAM" id="MobiDB-lite"/>
    </source>
</evidence>
<evidence type="ECO:0000256" key="2">
    <source>
        <dbReference type="ARBA" id="ARBA00022670"/>
    </source>
</evidence>
<organism evidence="10 11">
    <name type="scientific">Paenibacillus terreus</name>
    <dbReference type="NCBI Taxonomy" id="1387834"/>
    <lineage>
        <taxon>Bacteria</taxon>
        <taxon>Bacillati</taxon>
        <taxon>Bacillota</taxon>
        <taxon>Bacilli</taxon>
        <taxon>Bacillales</taxon>
        <taxon>Paenibacillaceae</taxon>
        <taxon>Paenibacillus</taxon>
    </lineage>
</organism>
<evidence type="ECO:0000313" key="11">
    <source>
        <dbReference type="Proteomes" id="UP001580407"/>
    </source>
</evidence>
<dbReference type="Gene3D" id="2.60.40.1120">
    <property type="entry name" value="Carboxypeptidase-like, regulatory domain"/>
    <property type="match status" value="2"/>
</dbReference>
<dbReference type="Gene3D" id="2.60.120.260">
    <property type="entry name" value="Galactose-binding domain-like"/>
    <property type="match status" value="2"/>
</dbReference>
<dbReference type="InterPro" id="IPR013783">
    <property type="entry name" value="Ig-like_fold"/>
</dbReference>
<dbReference type="SUPFAM" id="SSF49464">
    <property type="entry name" value="Carboxypeptidase regulatory domain-like"/>
    <property type="match status" value="2"/>
</dbReference>
<comment type="similarity">
    <text evidence="1 5">Belongs to the peptidase S8 family.</text>
</comment>
<dbReference type="InterPro" id="IPR008969">
    <property type="entry name" value="CarboxyPept-like_regulatory"/>
</dbReference>
<evidence type="ECO:0000256" key="5">
    <source>
        <dbReference type="PROSITE-ProRule" id="PRU01240"/>
    </source>
</evidence>
<dbReference type="PRINTS" id="PR00723">
    <property type="entry name" value="SUBTILISIN"/>
</dbReference>
<dbReference type="PANTHER" id="PTHR43399:SF4">
    <property type="entry name" value="CELL WALL-ASSOCIATED PROTEASE"/>
    <property type="match status" value="1"/>
</dbReference>
<dbReference type="InterPro" id="IPR015500">
    <property type="entry name" value="Peptidase_S8_subtilisin-rel"/>
</dbReference>
<dbReference type="InterPro" id="IPR023828">
    <property type="entry name" value="Peptidase_S8_Ser-AS"/>
</dbReference>
<evidence type="ECO:0000259" key="8">
    <source>
        <dbReference type="PROSITE" id="PS50093"/>
    </source>
</evidence>
<dbReference type="RefSeq" id="WP_375528550.1">
    <property type="nucleotide sequence ID" value="NZ_JBHILM010000050.1"/>
</dbReference>
<dbReference type="InterPro" id="IPR013320">
    <property type="entry name" value="ConA-like_dom_sf"/>
</dbReference>
<dbReference type="PANTHER" id="PTHR43399">
    <property type="entry name" value="SUBTILISIN-RELATED"/>
    <property type="match status" value="1"/>
</dbReference>
<dbReference type="NCBIfam" id="NF038128">
    <property type="entry name" value="choice_anch_J"/>
    <property type="match status" value="1"/>
</dbReference>
<reference evidence="10 11" key="1">
    <citation type="submission" date="2024-09" db="EMBL/GenBank/DDBJ databases">
        <authorList>
            <person name="Ruan L."/>
        </authorList>
    </citation>
    <scope>NUCLEOTIDE SEQUENCE [LARGE SCALE GENOMIC DNA]</scope>
    <source>
        <strain evidence="10 11">D33</strain>
    </source>
</reference>
<keyword evidence="3 5" id="KW-0378">Hydrolase</keyword>
<dbReference type="InterPro" id="IPR000601">
    <property type="entry name" value="PKD_dom"/>
</dbReference>
<feature type="active site" description="Charge relay system" evidence="5">
    <location>
        <position position="308"/>
    </location>
</feature>
<dbReference type="Pfam" id="PF13620">
    <property type="entry name" value="CarboxypepD_reg"/>
    <property type="match status" value="2"/>
</dbReference>
<evidence type="ECO:0000259" key="9">
    <source>
        <dbReference type="PROSITE" id="PS50853"/>
    </source>
</evidence>